<name>A0ACB7XS25_9ERIC</name>
<organism evidence="1 2">
    <name type="scientific">Vaccinium darrowii</name>
    <dbReference type="NCBI Taxonomy" id="229202"/>
    <lineage>
        <taxon>Eukaryota</taxon>
        <taxon>Viridiplantae</taxon>
        <taxon>Streptophyta</taxon>
        <taxon>Embryophyta</taxon>
        <taxon>Tracheophyta</taxon>
        <taxon>Spermatophyta</taxon>
        <taxon>Magnoliopsida</taxon>
        <taxon>eudicotyledons</taxon>
        <taxon>Gunneridae</taxon>
        <taxon>Pentapetalae</taxon>
        <taxon>asterids</taxon>
        <taxon>Ericales</taxon>
        <taxon>Ericaceae</taxon>
        <taxon>Vaccinioideae</taxon>
        <taxon>Vaccinieae</taxon>
        <taxon>Vaccinium</taxon>
    </lineage>
</organism>
<evidence type="ECO:0000313" key="1">
    <source>
        <dbReference type="EMBL" id="KAH7843315.1"/>
    </source>
</evidence>
<accession>A0ACB7XS25</accession>
<sequence>MADEVVEKLGNVHLTDDEDEDIVIDDGIVQEAVESCRFSFLGKLLTTKRYNTQAMKDSFRRAWGFPTLVRIIDVDANHFHFRFESEDQFVEVQIWGLPVGFTTPIIGETIGKRIGEVLSVDNKAIAADQGKFISVRVRLSLDKPLKPSGNVVLGSGNKPWLDYKYERLNNICFYCGFIGHEMNGCLSKEEDERSERTRPNKFGEEIKLSWNGEAKRDWGRGGGGNIREQATQSPIHRCGVGDP</sequence>
<keyword evidence="2" id="KW-1185">Reference proteome</keyword>
<reference evidence="1 2" key="1">
    <citation type="journal article" date="2021" name="Hortic Res">
        <title>High-quality reference genome and annotation aids understanding of berry development for evergreen blueberry (Vaccinium darrowii).</title>
        <authorList>
            <person name="Yu J."/>
            <person name="Hulse-Kemp A.M."/>
            <person name="Babiker E."/>
            <person name="Staton M."/>
        </authorList>
    </citation>
    <scope>NUCLEOTIDE SEQUENCE [LARGE SCALE GENOMIC DNA]</scope>
    <source>
        <strain evidence="2">cv. NJ 8807/NJ 8810</strain>
        <tissue evidence="1">Young leaf</tissue>
    </source>
</reference>
<proteinExistence type="predicted"/>
<protein>
    <submittedName>
        <fullName evidence="1">Uncharacterized protein</fullName>
    </submittedName>
</protein>
<gene>
    <name evidence="1" type="ORF">Vadar_015113</name>
</gene>
<dbReference type="EMBL" id="CM037151">
    <property type="protein sequence ID" value="KAH7843315.1"/>
    <property type="molecule type" value="Genomic_DNA"/>
</dbReference>
<comment type="caution">
    <text evidence="1">The sequence shown here is derived from an EMBL/GenBank/DDBJ whole genome shotgun (WGS) entry which is preliminary data.</text>
</comment>
<dbReference type="Proteomes" id="UP000828048">
    <property type="component" value="Chromosome 1"/>
</dbReference>
<evidence type="ECO:0000313" key="2">
    <source>
        <dbReference type="Proteomes" id="UP000828048"/>
    </source>
</evidence>